<accession>A0A645H6I4</accession>
<evidence type="ECO:0000313" key="1">
    <source>
        <dbReference type="EMBL" id="MPN34595.1"/>
    </source>
</evidence>
<proteinExistence type="predicted"/>
<organism evidence="1">
    <name type="scientific">bioreactor metagenome</name>
    <dbReference type="NCBI Taxonomy" id="1076179"/>
    <lineage>
        <taxon>unclassified sequences</taxon>
        <taxon>metagenomes</taxon>
        <taxon>ecological metagenomes</taxon>
    </lineage>
</organism>
<name>A0A645H6I4_9ZZZZ</name>
<sequence length="132" mass="14373">MEMDGNSQLVFQRLDQLAGGVGLEQSRHIFNAKLVHSPALQFFSHIDIIIQGIFVPFGISNIAGVADGAFSHFAGFQHLFDGQLHTGQPVETVKDTKYIDAAGSRLPDERADHVVRVVGIAYGIGPPQQHLK</sequence>
<protein>
    <submittedName>
        <fullName evidence="1">Uncharacterized protein</fullName>
    </submittedName>
</protein>
<gene>
    <name evidence="1" type="ORF">SDC9_182089</name>
</gene>
<dbReference type="EMBL" id="VSSQ01087715">
    <property type="protein sequence ID" value="MPN34595.1"/>
    <property type="molecule type" value="Genomic_DNA"/>
</dbReference>
<reference evidence="1" key="1">
    <citation type="submission" date="2019-08" db="EMBL/GenBank/DDBJ databases">
        <authorList>
            <person name="Kucharzyk K."/>
            <person name="Murdoch R.W."/>
            <person name="Higgins S."/>
            <person name="Loffler F."/>
        </authorList>
    </citation>
    <scope>NUCLEOTIDE SEQUENCE</scope>
</reference>
<dbReference type="AlphaFoldDB" id="A0A645H6I4"/>
<comment type="caution">
    <text evidence="1">The sequence shown here is derived from an EMBL/GenBank/DDBJ whole genome shotgun (WGS) entry which is preliminary data.</text>
</comment>